<sequence>MDQSLQDDSIGTDDDVDYVSQDPIPAVDLKEAEMMEVADLPRYPPRREPTPRGMFGAAVRKLKNIPACVWVINQHSEEITVVVSKYKPNRLLTGMGLSASPNGVGLNFETTDQPHGKHSQLKTKVVRVVPRYSHYGPAKKDLV</sequence>
<dbReference type="GeneID" id="81584942"/>
<dbReference type="Proteomes" id="UP001213799">
    <property type="component" value="Unassembled WGS sequence"/>
</dbReference>
<dbReference type="EMBL" id="JAQJAE010000002">
    <property type="protein sequence ID" value="KAJ5607023.1"/>
    <property type="molecule type" value="Genomic_DNA"/>
</dbReference>
<evidence type="ECO:0000313" key="3">
    <source>
        <dbReference type="Proteomes" id="UP001213799"/>
    </source>
</evidence>
<comment type="caution">
    <text evidence="2">The sequence shown here is derived from an EMBL/GenBank/DDBJ whole genome shotgun (WGS) entry which is preliminary data.</text>
</comment>
<name>A0AAD6E9P6_9EURO</name>
<dbReference type="AlphaFoldDB" id="A0AAD6E9P6"/>
<accession>A0AAD6E9P6</accession>
<dbReference type="RefSeq" id="XP_056754448.1">
    <property type="nucleotide sequence ID" value="XM_056894700.1"/>
</dbReference>
<proteinExistence type="predicted"/>
<gene>
    <name evidence="2" type="ORF">N7537_003642</name>
</gene>
<feature type="region of interest" description="Disordered" evidence="1">
    <location>
        <begin position="1"/>
        <end position="21"/>
    </location>
</feature>
<protein>
    <submittedName>
        <fullName evidence="2">Uncharacterized protein</fullName>
    </submittedName>
</protein>
<keyword evidence="3" id="KW-1185">Reference proteome</keyword>
<evidence type="ECO:0000256" key="1">
    <source>
        <dbReference type="SAM" id="MobiDB-lite"/>
    </source>
</evidence>
<evidence type="ECO:0000313" key="2">
    <source>
        <dbReference type="EMBL" id="KAJ5607023.1"/>
    </source>
</evidence>
<reference evidence="2" key="2">
    <citation type="submission" date="2023-01" db="EMBL/GenBank/DDBJ databases">
        <authorList>
            <person name="Petersen C."/>
        </authorList>
    </citation>
    <scope>NUCLEOTIDE SEQUENCE</scope>
    <source>
        <strain evidence="2">IBT 12815</strain>
    </source>
</reference>
<reference evidence="2" key="1">
    <citation type="journal article" date="2023" name="IMA Fungus">
        <title>Comparative genomic study of the Penicillium genus elucidates a diverse pangenome and 15 lateral gene transfer events.</title>
        <authorList>
            <person name="Petersen C."/>
            <person name="Sorensen T."/>
            <person name="Nielsen M.R."/>
            <person name="Sondergaard T.E."/>
            <person name="Sorensen J.L."/>
            <person name="Fitzpatrick D.A."/>
            <person name="Frisvad J.C."/>
            <person name="Nielsen K.L."/>
        </authorList>
    </citation>
    <scope>NUCLEOTIDE SEQUENCE</scope>
    <source>
        <strain evidence="2">IBT 12815</strain>
    </source>
</reference>
<organism evidence="2 3">
    <name type="scientific">Penicillium hordei</name>
    <dbReference type="NCBI Taxonomy" id="40994"/>
    <lineage>
        <taxon>Eukaryota</taxon>
        <taxon>Fungi</taxon>
        <taxon>Dikarya</taxon>
        <taxon>Ascomycota</taxon>
        <taxon>Pezizomycotina</taxon>
        <taxon>Eurotiomycetes</taxon>
        <taxon>Eurotiomycetidae</taxon>
        <taxon>Eurotiales</taxon>
        <taxon>Aspergillaceae</taxon>
        <taxon>Penicillium</taxon>
    </lineage>
</organism>